<dbReference type="SUPFAM" id="SSF53041">
    <property type="entry name" value="Resolvase-like"/>
    <property type="match status" value="1"/>
</dbReference>
<dbReference type="InterPro" id="IPR050639">
    <property type="entry name" value="SSR_resolvase"/>
</dbReference>
<dbReference type="InterPro" id="IPR011109">
    <property type="entry name" value="DNA_bind_recombinase_dom"/>
</dbReference>
<gene>
    <name evidence="2" type="ORF">MF626_000205</name>
</gene>
<dbReference type="InterPro" id="IPR006119">
    <property type="entry name" value="Resolv_N"/>
</dbReference>
<dbReference type="Gene3D" id="3.40.50.1390">
    <property type="entry name" value="Resolvase, N-terminal catalytic domain"/>
    <property type="match status" value="1"/>
</dbReference>
<dbReference type="PANTHER" id="PTHR30461:SF23">
    <property type="entry name" value="DNA RECOMBINASE-RELATED"/>
    <property type="match status" value="1"/>
</dbReference>
<dbReference type="GO" id="GO:0000150">
    <property type="term" value="F:DNA strand exchange activity"/>
    <property type="evidence" value="ECO:0007669"/>
    <property type="project" value="InterPro"/>
</dbReference>
<sequence length="258" mass="29256">MNVIGYVLVSTQGQAKDGYSLSYQQDEICSYCQERGWNLLHIFTDEGISGAKIDEEALEVDRMGFQCLLTAIAVQDVNAVVVLNTSRLWRSDIVKVLVHREFKKYGVDVRSIEQPTYSIYKKDPSDFLINGLMELLDAYQRLEISMKLSRGRNKKAQQGGYAGGRAAFGYKAKKGQKAIEINLDEVAAVQRVFELKELFPDWSLSELAYQMNDDGFTTQQGKKFTKVQIKRILDRRPLYEGTYLYGGIEANGLHQAII</sequence>
<proteinExistence type="predicted"/>
<name>A0AAE9IHP1_PAEPO</name>
<dbReference type="GO" id="GO:0003677">
    <property type="term" value="F:DNA binding"/>
    <property type="evidence" value="ECO:0007669"/>
    <property type="project" value="InterPro"/>
</dbReference>
<evidence type="ECO:0000313" key="3">
    <source>
        <dbReference type="Proteomes" id="UP001055784"/>
    </source>
</evidence>
<dbReference type="RefSeq" id="WP_250262040.1">
    <property type="nucleotide sequence ID" value="NZ_CP097770.1"/>
</dbReference>
<dbReference type="Gene3D" id="3.90.1750.20">
    <property type="entry name" value="Putative Large Serine Recombinase, Chain B, Domain 2"/>
    <property type="match status" value="1"/>
</dbReference>
<dbReference type="AlphaFoldDB" id="A0AAE9IHP1"/>
<feature type="domain" description="Resolvase/invertase-type recombinase catalytic" evidence="1">
    <location>
        <begin position="2"/>
        <end position="159"/>
    </location>
</feature>
<dbReference type="Pfam" id="PF07508">
    <property type="entry name" value="Recombinase"/>
    <property type="match status" value="1"/>
</dbReference>
<dbReference type="CDD" id="cd00338">
    <property type="entry name" value="Ser_Recombinase"/>
    <property type="match status" value="1"/>
</dbReference>
<accession>A0AAE9IHP1</accession>
<dbReference type="EMBL" id="CP097770">
    <property type="protein sequence ID" value="URJ52979.1"/>
    <property type="molecule type" value="Genomic_DNA"/>
</dbReference>
<reference evidence="2" key="1">
    <citation type="submission" date="2022-11" db="EMBL/GenBank/DDBJ databases">
        <authorList>
            <person name="Vasilchenko N.G."/>
            <person name="Prazdnova E.V."/>
            <person name="Gorovtsov A.V."/>
            <person name="Chistyakov V.A."/>
            <person name="Pak M.L."/>
        </authorList>
    </citation>
    <scope>NUCLEOTIDE SEQUENCE</scope>
    <source>
        <strain evidence="2">R 4.5</strain>
    </source>
</reference>
<dbReference type="SMART" id="SM00857">
    <property type="entry name" value="Resolvase"/>
    <property type="match status" value="1"/>
</dbReference>
<dbReference type="Proteomes" id="UP001055784">
    <property type="component" value="Chromosome"/>
</dbReference>
<protein>
    <submittedName>
        <fullName evidence="2">Recombinase family protein</fullName>
    </submittedName>
</protein>
<organism evidence="2 3">
    <name type="scientific">Paenibacillus polymyxa</name>
    <name type="common">Bacillus polymyxa</name>
    <dbReference type="NCBI Taxonomy" id="1406"/>
    <lineage>
        <taxon>Bacteria</taxon>
        <taxon>Bacillati</taxon>
        <taxon>Bacillota</taxon>
        <taxon>Bacilli</taxon>
        <taxon>Bacillales</taxon>
        <taxon>Paenibacillaceae</taxon>
        <taxon>Paenibacillus</taxon>
    </lineage>
</organism>
<evidence type="ECO:0000259" key="1">
    <source>
        <dbReference type="PROSITE" id="PS51736"/>
    </source>
</evidence>
<evidence type="ECO:0000313" key="2">
    <source>
        <dbReference type="EMBL" id="URJ52979.1"/>
    </source>
</evidence>
<dbReference type="InterPro" id="IPR036162">
    <property type="entry name" value="Resolvase-like_N_sf"/>
</dbReference>
<dbReference type="Pfam" id="PF00239">
    <property type="entry name" value="Resolvase"/>
    <property type="match status" value="1"/>
</dbReference>
<dbReference type="InterPro" id="IPR038109">
    <property type="entry name" value="DNA_bind_recomb_sf"/>
</dbReference>
<dbReference type="PANTHER" id="PTHR30461">
    <property type="entry name" value="DNA-INVERTASE FROM LAMBDOID PROPHAGE"/>
    <property type="match status" value="1"/>
</dbReference>
<dbReference type="PROSITE" id="PS51736">
    <property type="entry name" value="RECOMBINASES_3"/>
    <property type="match status" value="1"/>
</dbReference>